<dbReference type="RefSeq" id="WP_308430669.1">
    <property type="nucleotide sequence ID" value="NZ_BNAL01000007.1"/>
</dbReference>
<dbReference type="Proteomes" id="UP000632154">
    <property type="component" value="Unassembled WGS sequence"/>
</dbReference>
<evidence type="ECO:0000256" key="9">
    <source>
        <dbReference type="ARBA" id="ARBA00023136"/>
    </source>
</evidence>
<feature type="transmembrane region" description="Helical" evidence="10">
    <location>
        <begin position="369"/>
        <end position="390"/>
    </location>
</feature>
<evidence type="ECO:0000256" key="3">
    <source>
        <dbReference type="ARBA" id="ARBA00022475"/>
    </source>
</evidence>
<keyword evidence="3" id="KW-1003">Cell membrane</keyword>
<keyword evidence="5 10" id="KW-0812">Transmembrane</keyword>
<evidence type="ECO:0000256" key="6">
    <source>
        <dbReference type="ARBA" id="ARBA00022958"/>
    </source>
</evidence>
<evidence type="ECO:0000256" key="1">
    <source>
        <dbReference type="ARBA" id="ARBA00004651"/>
    </source>
</evidence>
<keyword evidence="7 10" id="KW-1133">Transmembrane helix</keyword>
<dbReference type="EMBL" id="BNAL01000007">
    <property type="protein sequence ID" value="GHF98607.1"/>
    <property type="molecule type" value="Genomic_DNA"/>
</dbReference>
<keyword evidence="2" id="KW-0813">Transport</keyword>
<evidence type="ECO:0000256" key="10">
    <source>
        <dbReference type="SAM" id="Phobius"/>
    </source>
</evidence>
<evidence type="ECO:0000256" key="2">
    <source>
        <dbReference type="ARBA" id="ARBA00022448"/>
    </source>
</evidence>
<feature type="transmembrane region" description="Helical" evidence="10">
    <location>
        <begin position="210"/>
        <end position="236"/>
    </location>
</feature>
<sequence length="469" mass="50357">MLSLTGAGPILPMNSAFFLRFRKLRLGRFSPAQLIALTFGGAILAGTLLLWSPLSHEAGQTVSFLQAFFMATSAVCVTGLAVVDPGSTFSPFGEAVLLLLVQFGGLGLITVGTMTALLLRRRVGVRSRLNAAQQVNASRLGEAPALVRTVVLSALAIELAGALLLAPDFIPREGLERGLYFALFHSVSAFNNAGFSLYPTGLLGLVGDPWINLVIPLLIILGGMGFLVQMNVIAWLRDRRNQLSTNTRISLTMMFFLLLSAPVLFGMMEWNNPATLGNLPLHEKLLASWFQGVTPRTAGFNTLDYAQMTFAGLFYSMLLMLIGGNSGSTAGGIKTNTVFVMVVSAWSLIRGRKDAVVFDRRLGTDIILRAMSVGLLSLMMLAAGILLLLLFNTGSELKFIQLVFEAVSAFATVGLSMNATALLNPAQEMVIIALMFLGRIGPLTLAVAFAQRELPPPVRYPETSDVLIG</sequence>
<keyword evidence="12" id="KW-1185">Reference proteome</keyword>
<dbReference type="PANTHER" id="PTHR32024:SF1">
    <property type="entry name" value="KTR SYSTEM POTASSIUM UPTAKE PROTEIN B"/>
    <property type="match status" value="1"/>
</dbReference>
<keyword evidence="8" id="KW-0406">Ion transport</keyword>
<reference evidence="12" key="1">
    <citation type="journal article" date="2019" name="Int. J. Syst. Evol. Microbiol.">
        <title>The Global Catalogue of Microorganisms (GCM) 10K type strain sequencing project: providing services to taxonomists for standard genome sequencing and annotation.</title>
        <authorList>
            <consortium name="The Broad Institute Genomics Platform"/>
            <consortium name="The Broad Institute Genome Sequencing Center for Infectious Disease"/>
            <person name="Wu L."/>
            <person name="Ma J."/>
        </authorList>
    </citation>
    <scope>NUCLEOTIDE SEQUENCE [LARGE SCALE GENOMIC DNA]</scope>
    <source>
        <strain evidence="12">CGMCC 1.18439</strain>
    </source>
</reference>
<evidence type="ECO:0000256" key="5">
    <source>
        <dbReference type="ARBA" id="ARBA00022692"/>
    </source>
</evidence>
<evidence type="ECO:0000256" key="4">
    <source>
        <dbReference type="ARBA" id="ARBA00022538"/>
    </source>
</evidence>
<evidence type="ECO:0000256" key="7">
    <source>
        <dbReference type="ARBA" id="ARBA00022989"/>
    </source>
</evidence>
<keyword evidence="9 10" id="KW-0472">Membrane</keyword>
<feature type="transmembrane region" description="Helical" evidence="10">
    <location>
        <begin position="178"/>
        <end position="198"/>
    </location>
</feature>
<gene>
    <name evidence="11" type="ORF">GCM10017783_08180</name>
</gene>
<proteinExistence type="predicted"/>
<comment type="caution">
    <text evidence="11">The sequence shown here is derived from an EMBL/GenBank/DDBJ whole genome shotgun (WGS) entry which is preliminary data.</text>
</comment>
<feature type="transmembrane region" description="Helical" evidence="10">
    <location>
        <begin position="95"/>
        <end position="119"/>
    </location>
</feature>
<keyword evidence="6" id="KW-0630">Potassium</keyword>
<evidence type="ECO:0000313" key="11">
    <source>
        <dbReference type="EMBL" id="GHF98607.1"/>
    </source>
</evidence>
<evidence type="ECO:0000313" key="12">
    <source>
        <dbReference type="Proteomes" id="UP000632154"/>
    </source>
</evidence>
<feature type="transmembrane region" description="Helical" evidence="10">
    <location>
        <begin position="63"/>
        <end position="83"/>
    </location>
</feature>
<feature type="transmembrane region" description="Helical" evidence="10">
    <location>
        <begin position="402"/>
        <end position="423"/>
    </location>
</feature>
<dbReference type="InterPro" id="IPR004772">
    <property type="entry name" value="TrkH"/>
</dbReference>
<comment type="subcellular location">
    <subcellularLocation>
        <location evidence="1">Cell membrane</location>
        <topology evidence="1">Multi-pass membrane protein</topology>
    </subcellularLocation>
</comment>
<dbReference type="Pfam" id="PF02386">
    <property type="entry name" value="TrkH"/>
    <property type="match status" value="1"/>
</dbReference>
<organism evidence="11 12">
    <name type="scientific">Deinococcus piscis</name>
    <dbReference type="NCBI Taxonomy" id="394230"/>
    <lineage>
        <taxon>Bacteria</taxon>
        <taxon>Thermotogati</taxon>
        <taxon>Deinococcota</taxon>
        <taxon>Deinococci</taxon>
        <taxon>Deinococcales</taxon>
        <taxon>Deinococcaceae</taxon>
        <taxon>Deinococcus</taxon>
    </lineage>
</organism>
<dbReference type="NCBIfam" id="TIGR00933">
    <property type="entry name" value="2a38"/>
    <property type="match status" value="1"/>
</dbReference>
<protein>
    <submittedName>
        <fullName evidence="11">Potassium transporter KtrB</fullName>
    </submittedName>
</protein>
<feature type="transmembrane region" description="Helical" evidence="10">
    <location>
        <begin position="248"/>
        <end position="268"/>
    </location>
</feature>
<accession>A0ABQ3K0I4</accession>
<feature type="transmembrane region" description="Helical" evidence="10">
    <location>
        <begin position="305"/>
        <end position="324"/>
    </location>
</feature>
<feature type="transmembrane region" description="Helical" evidence="10">
    <location>
        <begin position="429"/>
        <end position="450"/>
    </location>
</feature>
<dbReference type="InterPro" id="IPR003445">
    <property type="entry name" value="Cat_transpt"/>
</dbReference>
<keyword evidence="4" id="KW-0633">Potassium transport</keyword>
<feature type="transmembrane region" description="Helical" evidence="10">
    <location>
        <begin position="29"/>
        <end position="51"/>
    </location>
</feature>
<name>A0ABQ3K0I4_9DEIO</name>
<evidence type="ECO:0000256" key="8">
    <source>
        <dbReference type="ARBA" id="ARBA00023065"/>
    </source>
</evidence>
<dbReference type="PANTHER" id="PTHR32024">
    <property type="entry name" value="TRK SYSTEM POTASSIUM UPTAKE PROTEIN TRKG-RELATED"/>
    <property type="match status" value="1"/>
</dbReference>